<sequence>MRPVCDILPPKILEKLAEADQPDVREAARETLAVAADFRQNRIDTPSLTTPARPTQFVLTRTVYDTDNSMALPGNEVRGEGDAPTLDGTVNRAYESLGLTFTFFRHVYGRHSIDDANLPLDATVHYRRRFNNALWDGSQMIFGDGDGRIFNDFTLTHDIVSHELFHGVTQYTAGFVYQDESGALNESVSDVFGALVKQYARQQTAGQADWLIGAGLFTPAVHGQALRSMKDPGSAFDDPMLGGKDSQPNHMSGYIRTALDNGGVHDNSGIPNRAFHLTATAIGGFAWEKAGRIWYETMISGQLSENCTFREFADATANTAKQLYNSGSELTAVEDAWRTVGVL</sequence>
<keyword evidence="4 7" id="KW-0378">Hydrolase</keyword>
<dbReference type="InterPro" id="IPR023612">
    <property type="entry name" value="Peptidase_M4"/>
</dbReference>
<keyword evidence="5 7" id="KW-0862">Zinc</keyword>
<dbReference type="InterPro" id="IPR013856">
    <property type="entry name" value="Peptidase_M4_domain"/>
</dbReference>
<keyword evidence="6 7" id="KW-0482">Metalloprotease</keyword>
<evidence type="ECO:0000256" key="5">
    <source>
        <dbReference type="ARBA" id="ARBA00022833"/>
    </source>
</evidence>
<dbReference type="GO" id="GO:0016787">
    <property type="term" value="F:hydrolase activity"/>
    <property type="evidence" value="ECO:0007669"/>
    <property type="project" value="UniProtKB-KW"/>
</dbReference>
<accession>A0ABW0B900</accession>
<keyword evidence="2 7" id="KW-0645">Protease</keyword>
<dbReference type="InterPro" id="IPR001570">
    <property type="entry name" value="Peptidase_M4_C_domain"/>
</dbReference>
<dbReference type="EMBL" id="JBHSKI010000012">
    <property type="protein sequence ID" value="MFC5173719.1"/>
    <property type="molecule type" value="Genomic_DNA"/>
</dbReference>
<dbReference type="PANTHER" id="PTHR43579:SF1">
    <property type="entry name" value="NEUTRAL METALLOPROTEINASE"/>
    <property type="match status" value="1"/>
</dbReference>
<evidence type="ECO:0000259" key="8">
    <source>
        <dbReference type="Pfam" id="PF01447"/>
    </source>
</evidence>
<evidence type="ECO:0000256" key="7">
    <source>
        <dbReference type="RuleBase" id="RU366073"/>
    </source>
</evidence>
<feature type="domain" description="Peptidase M4" evidence="8">
    <location>
        <begin position="93"/>
        <end position="170"/>
    </location>
</feature>
<dbReference type="PRINTS" id="PR00730">
    <property type="entry name" value="THERMOLYSIN"/>
</dbReference>
<dbReference type="EC" id="3.4.24.-" evidence="7"/>
<evidence type="ECO:0000256" key="6">
    <source>
        <dbReference type="ARBA" id="ARBA00023049"/>
    </source>
</evidence>
<comment type="caution">
    <text evidence="10">The sequence shown here is derived from an EMBL/GenBank/DDBJ whole genome shotgun (WGS) entry which is preliminary data.</text>
</comment>
<dbReference type="SUPFAM" id="SSF55486">
    <property type="entry name" value="Metalloproteases ('zincins'), catalytic domain"/>
    <property type="match status" value="1"/>
</dbReference>
<dbReference type="Pfam" id="PF01447">
    <property type="entry name" value="Peptidase_M4"/>
    <property type="match status" value="1"/>
</dbReference>
<evidence type="ECO:0000256" key="2">
    <source>
        <dbReference type="ARBA" id="ARBA00022670"/>
    </source>
</evidence>
<dbReference type="Proteomes" id="UP001596208">
    <property type="component" value="Unassembled WGS sequence"/>
</dbReference>
<name>A0ABW0B900_9ACTN</name>
<evidence type="ECO:0000313" key="10">
    <source>
        <dbReference type="EMBL" id="MFC5173719.1"/>
    </source>
</evidence>
<reference evidence="11" key="1">
    <citation type="journal article" date="2019" name="Int. J. Syst. Evol. Microbiol.">
        <title>The Global Catalogue of Microorganisms (GCM) 10K type strain sequencing project: providing services to taxonomists for standard genome sequencing and annotation.</title>
        <authorList>
            <consortium name="The Broad Institute Genomics Platform"/>
            <consortium name="The Broad Institute Genome Sequencing Center for Infectious Disease"/>
            <person name="Wu L."/>
            <person name="Ma J."/>
        </authorList>
    </citation>
    <scope>NUCLEOTIDE SEQUENCE [LARGE SCALE GENOMIC DNA]</scope>
    <source>
        <strain evidence="11">CGMCC 4.1721</strain>
    </source>
</reference>
<keyword evidence="3" id="KW-0479">Metal-binding</keyword>
<comment type="cofactor">
    <cofactor evidence="7">
        <name>Zn(2+)</name>
        <dbReference type="ChEBI" id="CHEBI:29105"/>
    </cofactor>
</comment>
<protein>
    <recommendedName>
        <fullName evidence="7">Neutral metalloproteinase</fullName>
        <ecNumber evidence="7">3.4.24.-</ecNumber>
    </recommendedName>
</protein>
<evidence type="ECO:0000256" key="1">
    <source>
        <dbReference type="ARBA" id="ARBA00009388"/>
    </source>
</evidence>
<keyword evidence="11" id="KW-1185">Reference proteome</keyword>
<dbReference type="CDD" id="cd09597">
    <property type="entry name" value="M4_TLP"/>
    <property type="match status" value="1"/>
</dbReference>
<dbReference type="Gene3D" id="3.10.170.10">
    <property type="match status" value="1"/>
</dbReference>
<dbReference type="Gene3D" id="1.10.390.10">
    <property type="entry name" value="Neutral Protease Domain 2"/>
    <property type="match status" value="1"/>
</dbReference>
<comment type="subcellular location">
    <subcellularLocation>
        <location evidence="7">Secreted</location>
    </subcellularLocation>
</comment>
<evidence type="ECO:0000259" key="9">
    <source>
        <dbReference type="Pfam" id="PF02868"/>
    </source>
</evidence>
<gene>
    <name evidence="10" type="ORF">ACFPRK_24430</name>
</gene>
<dbReference type="InterPro" id="IPR052759">
    <property type="entry name" value="Metalloprotease_M4"/>
</dbReference>
<dbReference type="PANTHER" id="PTHR43579">
    <property type="match status" value="1"/>
</dbReference>
<dbReference type="Pfam" id="PF02868">
    <property type="entry name" value="Peptidase_M4_C"/>
    <property type="match status" value="1"/>
</dbReference>
<dbReference type="InterPro" id="IPR027268">
    <property type="entry name" value="Peptidase_M4/M1_CTD_sf"/>
</dbReference>
<evidence type="ECO:0000256" key="4">
    <source>
        <dbReference type="ARBA" id="ARBA00022801"/>
    </source>
</evidence>
<keyword evidence="7" id="KW-0964">Secreted</keyword>
<comment type="function">
    <text evidence="7">Extracellular zinc metalloprotease.</text>
</comment>
<organism evidence="10 11">
    <name type="scientific">Streptomyces mutomycini</name>
    <dbReference type="NCBI Taxonomy" id="284036"/>
    <lineage>
        <taxon>Bacteria</taxon>
        <taxon>Bacillati</taxon>
        <taxon>Actinomycetota</taxon>
        <taxon>Actinomycetes</taxon>
        <taxon>Kitasatosporales</taxon>
        <taxon>Streptomycetaceae</taxon>
        <taxon>Streptomyces</taxon>
    </lineage>
</organism>
<proteinExistence type="inferred from homology"/>
<evidence type="ECO:0000256" key="3">
    <source>
        <dbReference type="ARBA" id="ARBA00022723"/>
    </source>
</evidence>
<feature type="domain" description="Peptidase M4 C-terminal" evidence="9">
    <location>
        <begin position="173"/>
        <end position="342"/>
    </location>
</feature>
<comment type="similarity">
    <text evidence="1 7">Belongs to the peptidase M4 family.</text>
</comment>
<evidence type="ECO:0000313" key="11">
    <source>
        <dbReference type="Proteomes" id="UP001596208"/>
    </source>
</evidence>
<dbReference type="RefSeq" id="WP_065847330.1">
    <property type="nucleotide sequence ID" value="NZ_JBHSKI010000012.1"/>
</dbReference>